<dbReference type="SMART" id="SM00355">
    <property type="entry name" value="ZnF_C2H2"/>
    <property type="match status" value="2"/>
</dbReference>
<feature type="region of interest" description="Disordered" evidence="10">
    <location>
        <begin position="251"/>
        <end position="272"/>
    </location>
</feature>
<dbReference type="EMBL" id="AP012214">
    <property type="protein sequence ID" value="BAO38644.1"/>
    <property type="molecule type" value="Genomic_DNA"/>
</dbReference>
<keyword evidence="7" id="KW-0804">Transcription</keyword>
<dbReference type="GO" id="GO:0005667">
    <property type="term" value="C:transcription regulator complex"/>
    <property type="evidence" value="ECO:0007669"/>
    <property type="project" value="TreeGrafter"/>
</dbReference>
<dbReference type="RefSeq" id="XP_022674521.1">
    <property type="nucleotide sequence ID" value="XM_022822729.1"/>
</dbReference>
<evidence type="ECO:0000256" key="7">
    <source>
        <dbReference type="ARBA" id="ARBA00023163"/>
    </source>
</evidence>
<dbReference type="PROSITE" id="PS50157">
    <property type="entry name" value="ZINC_FINGER_C2H2_2"/>
    <property type="match status" value="2"/>
</dbReference>
<feature type="region of interest" description="Disordered" evidence="10">
    <location>
        <begin position="19"/>
        <end position="52"/>
    </location>
</feature>
<evidence type="ECO:0000256" key="6">
    <source>
        <dbReference type="ARBA" id="ARBA00023015"/>
    </source>
</evidence>
<dbReference type="GO" id="GO:0000978">
    <property type="term" value="F:RNA polymerase II cis-regulatory region sequence-specific DNA binding"/>
    <property type="evidence" value="ECO:0007669"/>
    <property type="project" value="TreeGrafter"/>
</dbReference>
<evidence type="ECO:0000256" key="9">
    <source>
        <dbReference type="PROSITE-ProRule" id="PRU00042"/>
    </source>
</evidence>
<dbReference type="PANTHER" id="PTHR14003">
    <property type="entry name" value="TRANSCRIPTIONAL REPRESSOR PROTEIN YY"/>
    <property type="match status" value="1"/>
</dbReference>
<dbReference type="PANTHER" id="PTHR14003:SF20">
    <property type="entry name" value="FINGER DOMAIN PROTEIN, PUTATIVE (AFU_ORTHOLOGUE AFUA_4G10380)-RELATED"/>
    <property type="match status" value="1"/>
</dbReference>
<organism evidence="12 13">
    <name type="scientific">Kluyveromyces marxianus (strain DMKU3-1042 / BCC 29191 / NBRC 104275)</name>
    <name type="common">Yeast</name>
    <name type="synonym">Candida kefyr</name>
    <dbReference type="NCBI Taxonomy" id="1003335"/>
    <lineage>
        <taxon>Eukaryota</taxon>
        <taxon>Fungi</taxon>
        <taxon>Dikarya</taxon>
        <taxon>Ascomycota</taxon>
        <taxon>Saccharomycotina</taxon>
        <taxon>Saccharomycetes</taxon>
        <taxon>Saccharomycetales</taxon>
        <taxon>Saccharomycetaceae</taxon>
        <taxon>Kluyveromyces</taxon>
    </lineage>
</organism>
<evidence type="ECO:0000256" key="2">
    <source>
        <dbReference type="ARBA" id="ARBA00022723"/>
    </source>
</evidence>
<accession>W0T969</accession>
<dbReference type="GO" id="GO:0000785">
    <property type="term" value="C:chromatin"/>
    <property type="evidence" value="ECO:0007669"/>
    <property type="project" value="TreeGrafter"/>
</dbReference>
<evidence type="ECO:0000256" key="10">
    <source>
        <dbReference type="SAM" id="MobiDB-lite"/>
    </source>
</evidence>
<proteinExistence type="inferred from homology"/>
<dbReference type="SUPFAM" id="SSF57667">
    <property type="entry name" value="beta-beta-alpha zinc fingers"/>
    <property type="match status" value="1"/>
</dbReference>
<evidence type="ECO:0000256" key="4">
    <source>
        <dbReference type="ARBA" id="ARBA00022771"/>
    </source>
</evidence>
<feature type="domain" description="C2H2-type" evidence="11">
    <location>
        <begin position="336"/>
        <end position="363"/>
    </location>
</feature>
<evidence type="ECO:0000256" key="1">
    <source>
        <dbReference type="ARBA" id="ARBA00006991"/>
    </source>
</evidence>
<keyword evidence="6" id="KW-0805">Transcription regulation</keyword>
<evidence type="ECO:0000256" key="8">
    <source>
        <dbReference type="ARBA" id="ARBA00023242"/>
    </source>
</evidence>
<name>W0T969_KLUMD</name>
<keyword evidence="8" id="KW-0539">Nucleus</keyword>
<sequence length="405" mass="42824">MMTYALDDTVMSAEDLPSRIQDNSSISPSADTSGNVADVGEDSGADASGSADISSGNVQLDLLASNMNDIEVPASNPALEMYKMIKPVTSFQFTSFTAAFARPSWLEEYNPVECHSVPATQTNENIMTAHSSSGAGTSHSSMGPVWASTYDNEFGSIWRNSTSVSVPRPRPASVPAIIQQNHFHQNPMNYFGLPQGPSSVPETRLHDSMVDSANDSASESISGSVADSVAGSVAGSVVGSISGSITDSIMDHSSVDRTDSLSSTEAASNMASPSMSMLESVPHRINQNLSAGSSVSSAVSSSHPLFDASVSMSSVSSSTSSGSLLATGSPITNVKYRCSQCGKAFARPSSLNTHINIHTGDKPYKCLYQNCTKQFNAKSNMLRHYKLHSKKPKAKVQNKNKARKL</sequence>
<keyword evidence="2" id="KW-0479">Metal-binding</keyword>
<gene>
    <name evidence="12" type="ORF">KLMA_20186</name>
</gene>
<dbReference type="InterPro" id="IPR036236">
    <property type="entry name" value="Znf_C2H2_sf"/>
</dbReference>
<dbReference type="Proteomes" id="UP000065495">
    <property type="component" value="Chromosome 2"/>
</dbReference>
<keyword evidence="5" id="KW-0862">Zinc</keyword>
<dbReference type="InterPro" id="IPR013087">
    <property type="entry name" value="Znf_C2H2_type"/>
</dbReference>
<dbReference type="AlphaFoldDB" id="W0T969"/>
<evidence type="ECO:0000256" key="5">
    <source>
        <dbReference type="ARBA" id="ARBA00022833"/>
    </source>
</evidence>
<dbReference type="VEuPathDB" id="FungiDB:KLMA_20186"/>
<dbReference type="GO" id="GO:0000981">
    <property type="term" value="F:DNA-binding transcription factor activity, RNA polymerase II-specific"/>
    <property type="evidence" value="ECO:0007669"/>
    <property type="project" value="TreeGrafter"/>
</dbReference>
<keyword evidence="3" id="KW-0677">Repeat</keyword>
<dbReference type="PROSITE" id="PS00028">
    <property type="entry name" value="ZINC_FINGER_C2H2_1"/>
    <property type="match status" value="2"/>
</dbReference>
<dbReference type="GeneID" id="34714666"/>
<dbReference type="KEGG" id="kmx:KLMA_20186"/>
<feature type="compositionally biased region" description="Polar residues" evidence="10">
    <location>
        <begin position="20"/>
        <end position="35"/>
    </location>
</feature>
<dbReference type="GO" id="GO:0008270">
    <property type="term" value="F:zinc ion binding"/>
    <property type="evidence" value="ECO:0007669"/>
    <property type="project" value="UniProtKB-KW"/>
</dbReference>
<keyword evidence="4 9" id="KW-0863">Zinc-finger</keyword>
<evidence type="ECO:0000256" key="3">
    <source>
        <dbReference type="ARBA" id="ARBA00022737"/>
    </source>
</evidence>
<evidence type="ECO:0000313" key="13">
    <source>
        <dbReference type="Proteomes" id="UP000065495"/>
    </source>
</evidence>
<reference evidence="12 13" key="1">
    <citation type="journal article" date="2015" name="Biotechnol. Biofuels">
        <title>Genetic basis of the highly efficient yeast Kluyveromyces marxianus: complete genome sequence and transcriptome analyses.</title>
        <authorList>
            <person name="Lertwattanasakul N."/>
            <person name="Kosaka T."/>
            <person name="Hosoyama A."/>
            <person name="Suzuki Y."/>
            <person name="Rodrussamee N."/>
            <person name="Matsutani M."/>
            <person name="Murata M."/>
            <person name="Fujimoto N."/>
            <person name="Suprayogi"/>
            <person name="Tsuchikane K."/>
            <person name="Limtong S."/>
            <person name="Fujita N."/>
            <person name="Yamada M."/>
        </authorList>
    </citation>
    <scope>NUCLEOTIDE SEQUENCE [LARGE SCALE GENOMIC DNA]</scope>
    <source>
        <strain evidence="13">DMKU3-1042 / BCC 29191 / NBRC 104275</strain>
    </source>
</reference>
<dbReference type="Pfam" id="PF00096">
    <property type="entry name" value="zf-C2H2"/>
    <property type="match status" value="1"/>
</dbReference>
<evidence type="ECO:0000313" key="12">
    <source>
        <dbReference type="EMBL" id="BAO38644.1"/>
    </source>
</evidence>
<comment type="similarity">
    <text evidence="1">Belongs to the krueppel C2H2-type zinc-finger protein family.</text>
</comment>
<dbReference type="FunFam" id="3.30.160.60:FF:000761">
    <property type="entry name" value="Zinc finger protein 449"/>
    <property type="match status" value="1"/>
</dbReference>
<evidence type="ECO:0000259" key="11">
    <source>
        <dbReference type="PROSITE" id="PS50157"/>
    </source>
</evidence>
<feature type="domain" description="C2H2-type" evidence="11">
    <location>
        <begin position="364"/>
        <end position="393"/>
    </location>
</feature>
<dbReference type="OrthoDB" id="6077919at2759"/>
<dbReference type="Gene3D" id="3.30.160.60">
    <property type="entry name" value="Classic Zinc Finger"/>
    <property type="match status" value="2"/>
</dbReference>
<protein>
    <recommendedName>
        <fullName evidence="11">C2H2-type domain-containing protein</fullName>
    </recommendedName>
</protein>